<accession>A0AAE1FJR4</accession>
<gene>
    <name evidence="4" type="ORF">Pcinc_019615</name>
</gene>
<dbReference type="InterPro" id="IPR032675">
    <property type="entry name" value="LRR_dom_sf"/>
</dbReference>
<comment type="caution">
    <text evidence="4">The sequence shown here is derived from an EMBL/GenBank/DDBJ whole genome shotgun (WGS) entry which is preliminary data.</text>
</comment>
<keyword evidence="3" id="KW-0677">Repeat</keyword>
<dbReference type="InterPro" id="IPR050541">
    <property type="entry name" value="LRR_TM_domain-containing"/>
</dbReference>
<keyword evidence="1" id="KW-0433">Leucine-rich repeat</keyword>
<evidence type="ECO:0000313" key="4">
    <source>
        <dbReference type="EMBL" id="KAK3875517.1"/>
    </source>
</evidence>
<dbReference type="GO" id="GO:0005886">
    <property type="term" value="C:plasma membrane"/>
    <property type="evidence" value="ECO:0007669"/>
    <property type="project" value="TreeGrafter"/>
</dbReference>
<evidence type="ECO:0000256" key="3">
    <source>
        <dbReference type="ARBA" id="ARBA00022737"/>
    </source>
</evidence>
<dbReference type="AlphaFoldDB" id="A0AAE1FJR4"/>
<dbReference type="Proteomes" id="UP001286313">
    <property type="component" value="Unassembled WGS sequence"/>
</dbReference>
<dbReference type="PANTHER" id="PTHR24369:SF210">
    <property type="entry name" value="CHAOPTIN-RELATED"/>
    <property type="match status" value="1"/>
</dbReference>
<reference evidence="4" key="1">
    <citation type="submission" date="2023-10" db="EMBL/GenBank/DDBJ databases">
        <title>Genome assemblies of two species of porcelain crab, Petrolisthes cinctipes and Petrolisthes manimaculis (Anomura: Porcellanidae).</title>
        <authorList>
            <person name="Angst P."/>
        </authorList>
    </citation>
    <scope>NUCLEOTIDE SEQUENCE</scope>
    <source>
        <strain evidence="4">PB745_01</strain>
        <tissue evidence="4">Gill</tissue>
    </source>
</reference>
<dbReference type="SUPFAM" id="SSF52058">
    <property type="entry name" value="L domain-like"/>
    <property type="match status" value="1"/>
</dbReference>
<keyword evidence="2" id="KW-0732">Signal</keyword>
<evidence type="ECO:0000256" key="1">
    <source>
        <dbReference type="ARBA" id="ARBA00022614"/>
    </source>
</evidence>
<sequence length="337" mass="36808">MRPREWPCPNAGDIVPCTCFSDELLNIYLDCQGLGSIAELTNIFTVDFPFKKFARLQVSHNVLSDGILDGSVFGTDFVFREVIFFDNGLKDVSSDAFMQSASELTFIDFVEPEANNFPLPVDLTPLGNLREVVLEVACESTAQTPYALPSWISDTLVILTVSCSVGPTALPDNAFTLSSLEALHIINSNLIQIGVGNFAASTELVSVSFQGNSLENIDGVLEFSSINGVQLLDLSMNQLKTMPQITGMASGSTVRISDNTEIVSLPEETTKPLIEDEITIEANNIELTCNCEFRWLLGDDDINMPLAMNIIGETDNCENTEGGYDGVREIFDTLCNK</sequence>
<dbReference type="Gene3D" id="3.80.10.10">
    <property type="entry name" value="Ribonuclease Inhibitor"/>
    <property type="match status" value="1"/>
</dbReference>
<proteinExistence type="predicted"/>
<protein>
    <recommendedName>
        <fullName evidence="6">Oplophorus-luciferin 2-monooxygenase non-catalytic subunit</fullName>
    </recommendedName>
</protein>
<evidence type="ECO:0000256" key="2">
    <source>
        <dbReference type="ARBA" id="ARBA00022729"/>
    </source>
</evidence>
<dbReference type="PANTHER" id="PTHR24369">
    <property type="entry name" value="ANTIGEN BSP, PUTATIVE-RELATED"/>
    <property type="match status" value="1"/>
</dbReference>
<evidence type="ECO:0000313" key="5">
    <source>
        <dbReference type="Proteomes" id="UP001286313"/>
    </source>
</evidence>
<keyword evidence="5" id="KW-1185">Reference proteome</keyword>
<name>A0AAE1FJR4_PETCI</name>
<dbReference type="EMBL" id="JAWQEG010001956">
    <property type="protein sequence ID" value="KAK3875517.1"/>
    <property type="molecule type" value="Genomic_DNA"/>
</dbReference>
<evidence type="ECO:0008006" key="6">
    <source>
        <dbReference type="Google" id="ProtNLM"/>
    </source>
</evidence>
<organism evidence="4 5">
    <name type="scientific">Petrolisthes cinctipes</name>
    <name type="common">Flat porcelain crab</name>
    <dbReference type="NCBI Taxonomy" id="88211"/>
    <lineage>
        <taxon>Eukaryota</taxon>
        <taxon>Metazoa</taxon>
        <taxon>Ecdysozoa</taxon>
        <taxon>Arthropoda</taxon>
        <taxon>Crustacea</taxon>
        <taxon>Multicrustacea</taxon>
        <taxon>Malacostraca</taxon>
        <taxon>Eumalacostraca</taxon>
        <taxon>Eucarida</taxon>
        <taxon>Decapoda</taxon>
        <taxon>Pleocyemata</taxon>
        <taxon>Anomura</taxon>
        <taxon>Galatheoidea</taxon>
        <taxon>Porcellanidae</taxon>
        <taxon>Petrolisthes</taxon>
    </lineage>
</organism>